<keyword evidence="1" id="KW-0175">Coiled coil</keyword>
<sequence length="1623" mass="184501">MESRPIPTISAASSTFSDLESAPNLNLDNVPKEDSEEFKGYIARNASPGFFTPESRHCSTWEDAPNPMTFASFGDEGVTATVNAYGHLLQFSQYLGVGSSGVFSVDQAHVSEPFYVAYRAEQLQELYATRDVKDLGYGLRLHEAEFDSTPSLKYVNGRWPRYEYEIGPLHITIQWTIHSGTVLQQFLVTNGGKDRTLHFSFNNDMLVRDLDFLEHPEFHGTMNWSQKKSVPGPHGYGCIHILDVERREKVIPENNKDETGAPGTERPSTEAGVVRSVATVVSVFINGEAQKGVGEKNGEWSYDLGCGKSVEVTVAYKMVLLPQPKLSWEDFVIPVGPTNVNAVLRGTSSSSDSISSIKIPDFGIDEDSKDANREDTLLQTDPVIQEAKDRGIASFGAIGDIWAARSMETARLRFPSDHIGFVVNRHLEHILSVCAIPVQPVEDEKPQTSTETMAPTNEAETSRKYAPIALTCGDISGHRVSTSASFFAFWFLIEISRRLMRIENELGVERLRDRIYEVCRGYMEWLRMAWKQTQKRGDPKDGETDLKSEERPKPRGFVANYWVTGDVMPFSDSTWTPANSVTDSAFQLIKVGEFAKIYQSNEDKELAKSIMQDVGTAWAEELDSQDKRRASAWVHGLDEYVSVFRLDDHVWIWKALKSMQDMKTVRWNSGLAHPEVETSIIYKLATKRNFQETFQEELLRKFTTVNDFSGKRMLAVTRSARETRFFLHARDTALFYGLDWELALEQKPYRDVWENTIEAQMHHDESQLTNWDNAIRLGLAVVLGCQGKTINDLSPVKLVTSALHILLGSTGSNAFFPGQLDINTKRPMLFEEEEFKDFYFHASFEIPFILLRFSDRITELYNQPVQSTAETKGKEAVPAPTKHNLSQEVEEIVTSQPKWQQMGPDGKRGPRNVATMMRKKMPFYSMLDSSNIVELDEEWLYNCPAFLLREGPIGIREIRDQMRSIAEESGNNGSSTGVVARGAQNCPGSKADGVHVGDESQVLFSAENIRSWVLDLPKRKRKRGKRDSGDRDQQERERFFFNEELWQWLNKAREAEKAKKRFLWLYDVNPETALACYLASPDGENSAMSEFFDRHARHEQFFSDDTTRVLNTWDTEFHVSFYQLVNKSCPPLRNALPTPNERSFPTNPRKKITQASMGFRFFGDFFDRYWTCHFIQHVPARISKYNHIATVGNPLLVYLHYVEHDRAWWQRKVLELILVDRILAEALQSTQEILDEARKELDVNKSNALMSILSSDDYFASKAQLQSLQDVLQLIEDELSLLLDTLSKWDTREKDRGHEQPRWTRKDEVRYRGRIRKLQVSTSRQTRQLRTCRAKIVTVKQTLAASQDKVRDDLGLLGSENIRLFTYVTVVFLPLGFAASIFSMSGVPNRGLITSMALCAMVALALTVVALFNAKSINAIFDVVSRQLHSYSSTKMQETTLARTIIDRSETDITNTQPDHADASPPQPTERDFPRGVSSTGSIPETIDSGLGGPTHLEAYSSSWHIWFWIAYLFIELPPRRVLLAYDTMKNGDSVIGVLWYLLTGLLLLPLFVVSWFVQVVAYNLVDGLRLLWSCVVWIFSAPVPKNKTEFEDRLGRLTHPTKPCRPLKKLINNVGKSADPRR</sequence>
<feature type="compositionally biased region" description="Basic and acidic residues" evidence="2">
    <location>
        <begin position="250"/>
        <end position="259"/>
    </location>
</feature>
<feature type="region of interest" description="Disordered" evidence="2">
    <location>
        <begin position="1453"/>
        <end position="1490"/>
    </location>
</feature>
<reference evidence="4" key="1">
    <citation type="journal article" date="2020" name="Stud. Mycol.">
        <title>101 Dothideomycetes genomes: a test case for predicting lifestyles and emergence of pathogens.</title>
        <authorList>
            <person name="Haridas S."/>
            <person name="Albert R."/>
            <person name="Binder M."/>
            <person name="Bloem J."/>
            <person name="Labutti K."/>
            <person name="Salamov A."/>
            <person name="Andreopoulos B."/>
            <person name="Baker S."/>
            <person name="Barry K."/>
            <person name="Bills G."/>
            <person name="Bluhm B."/>
            <person name="Cannon C."/>
            <person name="Castanera R."/>
            <person name="Culley D."/>
            <person name="Daum C."/>
            <person name="Ezra D."/>
            <person name="Gonzalez J."/>
            <person name="Henrissat B."/>
            <person name="Kuo A."/>
            <person name="Liang C."/>
            <person name="Lipzen A."/>
            <person name="Lutzoni F."/>
            <person name="Magnuson J."/>
            <person name="Mondo S."/>
            <person name="Nolan M."/>
            <person name="Ohm R."/>
            <person name="Pangilinan J."/>
            <person name="Park H.-J."/>
            <person name="Ramirez L."/>
            <person name="Alfaro M."/>
            <person name="Sun H."/>
            <person name="Tritt A."/>
            <person name="Yoshinaga Y."/>
            <person name="Zwiers L.-H."/>
            <person name="Turgeon B."/>
            <person name="Goodwin S."/>
            <person name="Spatafora J."/>
            <person name="Crous P."/>
            <person name="Grigoriev I."/>
        </authorList>
    </citation>
    <scope>NUCLEOTIDE SEQUENCE</scope>
    <source>
        <strain evidence="4">CBS 122367</strain>
    </source>
</reference>
<dbReference type="Proteomes" id="UP000799291">
    <property type="component" value="Unassembled WGS sequence"/>
</dbReference>
<dbReference type="OrthoDB" id="5361176at2759"/>
<evidence type="ECO:0000256" key="1">
    <source>
        <dbReference type="SAM" id="Coils"/>
    </source>
</evidence>
<protein>
    <submittedName>
        <fullName evidence="4">Uncharacterized protein</fullName>
    </submittedName>
</protein>
<keyword evidence="3" id="KW-1133">Transmembrane helix</keyword>
<evidence type="ECO:0000313" key="4">
    <source>
        <dbReference type="EMBL" id="KAF2675989.1"/>
    </source>
</evidence>
<proteinExistence type="predicted"/>
<accession>A0A6G1IDK7</accession>
<feature type="transmembrane region" description="Helical" evidence="3">
    <location>
        <begin position="1506"/>
        <end position="1526"/>
    </location>
</feature>
<keyword evidence="3" id="KW-0472">Membrane</keyword>
<feature type="region of interest" description="Disordered" evidence="2">
    <location>
        <begin position="250"/>
        <end position="270"/>
    </location>
</feature>
<keyword evidence="5" id="KW-1185">Reference proteome</keyword>
<dbReference type="EMBL" id="MU005642">
    <property type="protein sequence ID" value="KAF2675989.1"/>
    <property type="molecule type" value="Genomic_DNA"/>
</dbReference>
<evidence type="ECO:0000256" key="3">
    <source>
        <dbReference type="SAM" id="Phobius"/>
    </source>
</evidence>
<evidence type="ECO:0000313" key="5">
    <source>
        <dbReference type="Proteomes" id="UP000799291"/>
    </source>
</evidence>
<gene>
    <name evidence="4" type="ORF">K458DRAFT_492750</name>
</gene>
<feature type="coiled-coil region" evidence="1">
    <location>
        <begin position="1227"/>
        <end position="1285"/>
    </location>
</feature>
<keyword evidence="3" id="KW-0812">Transmembrane</keyword>
<name>A0A6G1IDK7_9PLEO</name>
<feature type="transmembrane region" description="Helical" evidence="3">
    <location>
        <begin position="1364"/>
        <end position="1384"/>
    </location>
</feature>
<feature type="transmembrane region" description="Helical" evidence="3">
    <location>
        <begin position="1391"/>
        <end position="1412"/>
    </location>
</feature>
<feature type="transmembrane region" description="Helical" evidence="3">
    <location>
        <begin position="1538"/>
        <end position="1562"/>
    </location>
</feature>
<evidence type="ECO:0000256" key="2">
    <source>
        <dbReference type="SAM" id="MobiDB-lite"/>
    </source>
</evidence>
<organism evidence="4 5">
    <name type="scientific">Lentithecium fluviatile CBS 122367</name>
    <dbReference type="NCBI Taxonomy" id="1168545"/>
    <lineage>
        <taxon>Eukaryota</taxon>
        <taxon>Fungi</taxon>
        <taxon>Dikarya</taxon>
        <taxon>Ascomycota</taxon>
        <taxon>Pezizomycotina</taxon>
        <taxon>Dothideomycetes</taxon>
        <taxon>Pleosporomycetidae</taxon>
        <taxon>Pleosporales</taxon>
        <taxon>Massarineae</taxon>
        <taxon>Lentitheciaceae</taxon>
        <taxon>Lentithecium</taxon>
    </lineage>
</organism>